<dbReference type="EMBL" id="LWMN01000001">
    <property type="protein sequence ID" value="OAQ57115.1"/>
    <property type="molecule type" value="Genomic_DNA"/>
</dbReference>
<dbReference type="Pfam" id="PF06081">
    <property type="entry name" value="ArAE_1"/>
    <property type="match status" value="1"/>
</dbReference>
<evidence type="ECO:0000256" key="2">
    <source>
        <dbReference type="ARBA" id="ARBA00022475"/>
    </source>
</evidence>
<dbReference type="InterPro" id="IPR052984">
    <property type="entry name" value="UPF0421"/>
</dbReference>
<dbReference type="Pfam" id="PF11728">
    <property type="entry name" value="ArAE_1_C"/>
    <property type="match status" value="1"/>
</dbReference>
<evidence type="ECO:0000256" key="5">
    <source>
        <dbReference type="ARBA" id="ARBA00023136"/>
    </source>
</evidence>
<feature type="transmembrane region" description="Helical" evidence="6">
    <location>
        <begin position="115"/>
        <end position="140"/>
    </location>
</feature>
<dbReference type="Proteomes" id="UP000078516">
    <property type="component" value="Unassembled WGS sequence"/>
</dbReference>
<keyword evidence="4 6" id="KW-1133">Transmembrane helix</keyword>
<dbReference type="Gene3D" id="1.20.120.940">
    <property type="entry name" value="Putative aromatic acid exporter, C-terminal domain"/>
    <property type="match status" value="1"/>
</dbReference>
<evidence type="ECO:0000256" key="6">
    <source>
        <dbReference type="SAM" id="Phobius"/>
    </source>
</evidence>
<dbReference type="GO" id="GO:0005886">
    <property type="term" value="C:plasma membrane"/>
    <property type="evidence" value="ECO:0007669"/>
    <property type="project" value="UniProtKB-SubCell"/>
</dbReference>
<accession>A0A179EV82</accession>
<protein>
    <recommendedName>
        <fullName evidence="7">Putative aromatic acid exporter C-terminal domain-containing protein</fullName>
    </recommendedName>
</protein>
<proteinExistence type="predicted"/>
<feature type="domain" description="Putative aromatic acid exporter C-terminal" evidence="7">
    <location>
        <begin position="145"/>
        <end position="309"/>
    </location>
</feature>
<dbReference type="InterPro" id="IPR021062">
    <property type="entry name" value="ArAE_1_C"/>
</dbReference>
<evidence type="ECO:0000256" key="4">
    <source>
        <dbReference type="ARBA" id="ARBA00022989"/>
    </source>
</evidence>
<keyword evidence="5 6" id="KW-0472">Membrane</keyword>
<feature type="transmembrane region" description="Helical" evidence="6">
    <location>
        <begin position="79"/>
        <end position="95"/>
    </location>
</feature>
<evidence type="ECO:0000259" key="7">
    <source>
        <dbReference type="Pfam" id="PF11728"/>
    </source>
</evidence>
<evidence type="ECO:0000313" key="8">
    <source>
        <dbReference type="EMBL" id="OAQ57115.1"/>
    </source>
</evidence>
<keyword evidence="9" id="KW-1185">Reference proteome</keyword>
<dbReference type="AlphaFoldDB" id="A0A179EV82"/>
<organism evidence="8 9">
    <name type="scientific">Enterococcus thailandicus</name>
    <dbReference type="NCBI Taxonomy" id="417368"/>
    <lineage>
        <taxon>Bacteria</taxon>
        <taxon>Bacillati</taxon>
        <taxon>Bacillota</taxon>
        <taxon>Bacilli</taxon>
        <taxon>Lactobacillales</taxon>
        <taxon>Enterococcaceae</taxon>
        <taxon>Enterococcus</taxon>
    </lineage>
</organism>
<reference evidence="8 9" key="1">
    <citation type="submission" date="2016-04" db="EMBL/GenBank/DDBJ databases">
        <title>Draft genome of an Enterococcus thailandicus strain isolated from bovine feces.</title>
        <authorList>
            <person name="Beukers A.G."/>
            <person name="Zaheer R."/>
            <person name="Goji N."/>
            <person name="Cook S.R."/>
            <person name="Amoako K."/>
            <person name="Chaves A.V."/>
            <person name="Ward M.P."/>
            <person name="Mcallister T.A."/>
        </authorList>
    </citation>
    <scope>NUCLEOTIDE SEQUENCE [LARGE SCALE GENOMIC DNA]</scope>
    <source>
        <strain evidence="8 9">F0711D 46</strain>
    </source>
</reference>
<name>A0A179EV82_ENTTH</name>
<keyword evidence="2" id="KW-1003">Cell membrane</keyword>
<sequence length="321" mass="36919">MRIGMRTIKTVISATFAMLIANSLPLLYWPSAGIIAVLSVGNTRRSTIRTGVDRFIAFILATVVAFLSFKLLGFSPIGFGFFLLLFIPLAVQFKLTEGIVVNSVLVTQYLVEQSMAVSLILNALGLMVIGVGLALVANIYMPNTEKRLQENQLVIEVEFRQLLQEMADSLLKEENERLIEEDCQQLLAFIRASQLEARNHHENDWVRQEGYYETYFSMRRAQLNVLNNMIQNLERIESPNPYSEQIYGLLIYTAETFAEENDGTRIMERIHEVYAEYRQMPLPQKRSEFENRAELFQFLQSFKSFIEIKAEFAQQKQQSNS</sequence>
<keyword evidence="3 6" id="KW-0812">Transmembrane</keyword>
<dbReference type="InterPro" id="IPR010343">
    <property type="entry name" value="ArAE_1"/>
</dbReference>
<dbReference type="PANTHER" id="PTHR40064:SF1">
    <property type="entry name" value="MEMBRANE PROTEIN"/>
    <property type="match status" value="1"/>
</dbReference>
<dbReference type="RefSeq" id="WP_067481140.1">
    <property type="nucleotide sequence ID" value="NZ_LWMN01000001.1"/>
</dbReference>
<gene>
    <name evidence="8" type="ORF">A6E74_01730</name>
</gene>
<comment type="subcellular location">
    <subcellularLocation>
        <location evidence="1">Cell membrane</location>
        <topology evidence="1">Multi-pass membrane protein</topology>
    </subcellularLocation>
</comment>
<evidence type="ECO:0000256" key="1">
    <source>
        <dbReference type="ARBA" id="ARBA00004651"/>
    </source>
</evidence>
<comment type="caution">
    <text evidence="8">The sequence shown here is derived from an EMBL/GenBank/DDBJ whole genome shotgun (WGS) entry which is preliminary data.</text>
</comment>
<feature type="transmembrane region" description="Helical" evidence="6">
    <location>
        <begin position="55"/>
        <end position="72"/>
    </location>
</feature>
<dbReference type="InterPro" id="IPR038323">
    <property type="entry name" value="ArAE_1_C_sf"/>
</dbReference>
<dbReference type="PANTHER" id="PTHR40064">
    <property type="entry name" value="MEMBRANE PROTEIN-RELATED"/>
    <property type="match status" value="1"/>
</dbReference>
<evidence type="ECO:0000313" key="9">
    <source>
        <dbReference type="Proteomes" id="UP000078516"/>
    </source>
</evidence>
<evidence type="ECO:0000256" key="3">
    <source>
        <dbReference type="ARBA" id="ARBA00022692"/>
    </source>
</evidence>